<organism evidence="2 3">
    <name type="scientific">Flavobacterium urocaniciphilum</name>
    <dbReference type="NCBI Taxonomy" id="1299341"/>
    <lineage>
        <taxon>Bacteria</taxon>
        <taxon>Pseudomonadati</taxon>
        <taxon>Bacteroidota</taxon>
        <taxon>Flavobacteriia</taxon>
        <taxon>Flavobacteriales</taxon>
        <taxon>Flavobacteriaceae</taxon>
        <taxon>Flavobacterium</taxon>
    </lineage>
</organism>
<dbReference type="RefSeq" id="WP_091464809.1">
    <property type="nucleotide sequence ID" value="NZ_FOEI01000001.1"/>
</dbReference>
<proteinExistence type="predicted"/>
<gene>
    <name evidence="2" type="ORF">SAMN05444005_101555</name>
</gene>
<reference evidence="2 3" key="1">
    <citation type="submission" date="2016-10" db="EMBL/GenBank/DDBJ databases">
        <authorList>
            <person name="de Groot N.N."/>
        </authorList>
    </citation>
    <scope>NUCLEOTIDE SEQUENCE [LARGE SCALE GENOMIC DNA]</scope>
    <source>
        <strain evidence="2 3">DSM 27078</strain>
    </source>
</reference>
<dbReference type="Proteomes" id="UP000198648">
    <property type="component" value="Unassembled WGS sequence"/>
</dbReference>
<feature type="chain" id="PRO_5011737999" description="Outer membrane protein beta-barrel domain-containing protein" evidence="1">
    <location>
        <begin position="22"/>
        <end position="207"/>
    </location>
</feature>
<dbReference type="EMBL" id="FOEI01000001">
    <property type="protein sequence ID" value="SEP60731.1"/>
    <property type="molecule type" value="Genomic_DNA"/>
</dbReference>
<name>A0A1H8Z8S5_9FLAO</name>
<dbReference type="AlphaFoldDB" id="A0A1H8Z8S5"/>
<protein>
    <recommendedName>
        <fullName evidence="4">Outer membrane protein beta-barrel domain-containing protein</fullName>
    </recommendedName>
</protein>
<keyword evidence="3" id="KW-1185">Reference proteome</keyword>
<feature type="signal peptide" evidence="1">
    <location>
        <begin position="1"/>
        <end position="21"/>
    </location>
</feature>
<evidence type="ECO:0008006" key="4">
    <source>
        <dbReference type="Google" id="ProtNLM"/>
    </source>
</evidence>
<sequence>MKATFLKLSILFVLISNVSLGQEKNIDEKNVEKEKVKIFSDFQMAPNMKIFTGNNFLSDGHEATYFGFHSELNFVEYKNFVFGGIYETNVSEVEKPEIVGNFNSISLNQYAVSLSYKYNFNDYKFTIIPKLLVGDVKTKQRAPGYYARNNGDYWGICGEFDYNISRKFAFFTSIGYNFYTFKVQTIPEYINYFNKSNALNISLGIKF</sequence>
<keyword evidence="1" id="KW-0732">Signal</keyword>
<accession>A0A1H8Z8S5</accession>
<dbReference type="OrthoDB" id="1365408at2"/>
<evidence type="ECO:0000313" key="2">
    <source>
        <dbReference type="EMBL" id="SEP60731.1"/>
    </source>
</evidence>
<evidence type="ECO:0000256" key="1">
    <source>
        <dbReference type="SAM" id="SignalP"/>
    </source>
</evidence>
<evidence type="ECO:0000313" key="3">
    <source>
        <dbReference type="Proteomes" id="UP000198648"/>
    </source>
</evidence>
<dbReference type="STRING" id="1299341.SAMN05444005_101555"/>